<accession>G5KDB8</accession>
<reference evidence="1 2" key="1">
    <citation type="journal article" date="2014" name="Int. J. Syst. Evol. Microbiol.">
        <title>Phylogenomics and the dynamic genome evolution of the genus Streptococcus.</title>
        <authorList>
            <consortium name="The Broad Institute Genome Sequencing Platform"/>
            <person name="Richards V.P."/>
            <person name="Palmer S.R."/>
            <person name="Pavinski Bitar P.D."/>
            <person name="Qin X."/>
            <person name="Weinstock G.M."/>
            <person name="Highlander S.K."/>
            <person name="Town C.D."/>
            <person name="Burne R.A."/>
            <person name="Stanhope M.J."/>
        </authorList>
    </citation>
    <scope>NUCLEOTIDE SEQUENCE [LARGE SCALE GENOMIC DNA]</scope>
    <source>
        <strain evidence="1 2">2285-97</strain>
    </source>
</reference>
<evidence type="ECO:0000313" key="2">
    <source>
        <dbReference type="Proteomes" id="UP000005388"/>
    </source>
</evidence>
<evidence type="ECO:0000313" key="1">
    <source>
        <dbReference type="EMBL" id="EHJ55638.1"/>
    </source>
</evidence>
<dbReference type="Proteomes" id="UP000005388">
    <property type="component" value="Unassembled WGS sequence"/>
</dbReference>
<dbReference type="AlphaFoldDB" id="G5KDB8"/>
<organism evidence="1 2">
    <name type="scientific">Streptococcus urinalis 2285-97</name>
    <dbReference type="NCBI Taxonomy" id="764291"/>
    <lineage>
        <taxon>Bacteria</taxon>
        <taxon>Bacillati</taxon>
        <taxon>Bacillota</taxon>
        <taxon>Bacilli</taxon>
        <taxon>Lactobacillales</taxon>
        <taxon>Streptococcaceae</taxon>
        <taxon>Streptococcus</taxon>
    </lineage>
</organism>
<sequence>MIRVDFLYRVKTINKEQLLAKFAESADPKFDSQLTNTKIEMAFLEHNDYTDISLNIYYQTIEDYQERTAFERSQADWNAIWFQENDVFELVSTKVYQLA</sequence>
<protein>
    <recommendedName>
        <fullName evidence="3">ABM domain-containing protein</fullName>
    </recommendedName>
</protein>
<evidence type="ECO:0008006" key="3">
    <source>
        <dbReference type="Google" id="ProtNLM"/>
    </source>
</evidence>
<gene>
    <name evidence="1" type="ORF">STRUR_1866</name>
</gene>
<proteinExistence type="predicted"/>
<dbReference type="STRING" id="764291.STRUR_1866"/>
<comment type="caution">
    <text evidence="1">The sequence shown here is derived from an EMBL/GenBank/DDBJ whole genome shotgun (WGS) entry which is preliminary data.</text>
</comment>
<keyword evidence="2" id="KW-1185">Reference proteome</keyword>
<name>G5KDB8_9STRE</name>
<dbReference type="RefSeq" id="WP_006738432.1">
    <property type="nucleotide sequence ID" value="NZ_AEUZ02000001.1"/>
</dbReference>
<dbReference type="EMBL" id="AEUZ02000001">
    <property type="protein sequence ID" value="EHJ55638.1"/>
    <property type="molecule type" value="Genomic_DNA"/>
</dbReference>